<evidence type="ECO:0000259" key="7">
    <source>
        <dbReference type="Pfam" id="PF12737"/>
    </source>
</evidence>
<name>B0CRC1_LACBS</name>
<dbReference type="STRING" id="486041.B0CRC1"/>
<comment type="similarity">
    <text evidence="1">Belongs to the TALE/M-ATYP homeobox family.</text>
</comment>
<evidence type="ECO:0000313" key="8">
    <source>
        <dbReference type="EMBL" id="EDR15177.1"/>
    </source>
</evidence>
<keyword evidence="2" id="KW-0238">DNA-binding</keyword>
<evidence type="ECO:0000256" key="2">
    <source>
        <dbReference type="ARBA" id="ARBA00023125"/>
    </source>
</evidence>
<dbReference type="InterPro" id="IPR024441">
    <property type="entry name" value="Homeodomain1_C"/>
</dbReference>
<dbReference type="InterPro" id="IPR009057">
    <property type="entry name" value="Homeodomain-like_sf"/>
</dbReference>
<dbReference type="OrthoDB" id="250329at2759"/>
<accession>B0CRC1</accession>
<dbReference type="Pfam" id="PF12737">
    <property type="entry name" value="Mating_C"/>
    <property type="match status" value="1"/>
</dbReference>
<sequence length="624" mass="69684">MADNLKLRLSRCELQFISAVSESPEAIQLFYQTWSNLQLDLEEAVKSESVDDVTLELAFQVASRVEIFAERFSDLFAAVDTLAVEFRNDLDAVFSGLLIDESLITQPGMGLEEAPVRSPRSSNTCPQYIEHAYKWLLRNLHNPYPTREDKASFLRHTTSTKCDLDHWFVDARKRMGWNSLRKSRFSNRRVDIIDAATRFFFQSDAKRPLDPGVELEFAEIEARAKDLYSDKFIESPLAIKLDVAVKDLTSDIKKQVKDQKKRLKQANRSMRDALCYPSPERSPGTSPERNLHSQDDLCQISIGQNNLNLKRSSSSSEPVDSDNAERPHKRTRLDPSSSSSDNACLPSPAPSLHEISDDCGVLPSTVTPLNVAPSLTIPSKKRKRCLSDVGQDGPKRPPNSRVTPRLQTASDPFPTSKAIPSFDEWYQNTFTAAHRDIPDAVSVKAPDASTPLDIEIYNFAPYHAQATLSPAASLSDSVITVATPTTESDYMCNGRATFSWFEFDHCSFPELISPEVNPASNNELSLPFNFCDPSTDEVVSRSILPLLDWRDCSSLSQTAVSPPHSILRSNSKSPDVMAFGLDLTNAFTGITYSLQSYKEEKQMEPFAMQPRLSVLEGELAATPR</sequence>
<evidence type="ECO:0000256" key="5">
    <source>
        <dbReference type="SAM" id="MobiDB-lite"/>
    </source>
</evidence>
<dbReference type="HOGENOM" id="CLU_021698_0_0_1"/>
<dbReference type="AlphaFoldDB" id="B0CRC1"/>
<keyword evidence="4" id="KW-0539">Nucleus</keyword>
<protein>
    <submittedName>
        <fullName evidence="8">Homeodomain transcription factor, HD1 mating-type protein</fullName>
    </submittedName>
</protein>
<organism evidence="9">
    <name type="scientific">Laccaria bicolor (strain S238N-H82 / ATCC MYA-4686)</name>
    <name type="common">Bicoloured deceiver</name>
    <name type="synonym">Laccaria laccata var. bicolor</name>
    <dbReference type="NCBI Taxonomy" id="486041"/>
    <lineage>
        <taxon>Eukaryota</taxon>
        <taxon>Fungi</taxon>
        <taxon>Dikarya</taxon>
        <taxon>Basidiomycota</taxon>
        <taxon>Agaricomycotina</taxon>
        <taxon>Agaricomycetes</taxon>
        <taxon>Agaricomycetidae</taxon>
        <taxon>Agaricales</taxon>
        <taxon>Agaricineae</taxon>
        <taxon>Hydnangiaceae</taxon>
        <taxon>Laccaria</taxon>
    </lineage>
</organism>
<dbReference type="GO" id="GO:0006355">
    <property type="term" value="P:regulation of DNA-templated transcription"/>
    <property type="evidence" value="ECO:0007669"/>
    <property type="project" value="InterPro"/>
</dbReference>
<evidence type="ECO:0000256" key="1">
    <source>
        <dbReference type="ARBA" id="ARBA00005800"/>
    </source>
</evidence>
<dbReference type="EMBL" id="DS547091">
    <property type="protein sequence ID" value="EDR15177.1"/>
    <property type="molecule type" value="Genomic_DNA"/>
</dbReference>
<evidence type="ECO:0000259" key="6">
    <source>
        <dbReference type="Pfam" id="PF05920"/>
    </source>
</evidence>
<evidence type="ECO:0000313" key="9">
    <source>
        <dbReference type="Proteomes" id="UP000001194"/>
    </source>
</evidence>
<gene>
    <name evidence="8" type="primary">a1-1</name>
    <name evidence="8" type="ORF">LACBIDRAFT_301103</name>
</gene>
<dbReference type="Pfam" id="PF05920">
    <property type="entry name" value="Homeobox_KN"/>
    <property type="match status" value="1"/>
</dbReference>
<dbReference type="Gene3D" id="1.10.10.60">
    <property type="entry name" value="Homeodomain-like"/>
    <property type="match status" value="1"/>
</dbReference>
<feature type="domain" description="Mating-type protein C-terminal" evidence="7">
    <location>
        <begin position="211"/>
        <end position="620"/>
    </location>
</feature>
<dbReference type="GO" id="GO:0003677">
    <property type="term" value="F:DNA binding"/>
    <property type="evidence" value="ECO:0007669"/>
    <property type="project" value="UniProtKB-KW"/>
</dbReference>
<evidence type="ECO:0000256" key="4">
    <source>
        <dbReference type="ARBA" id="ARBA00023242"/>
    </source>
</evidence>
<dbReference type="KEGG" id="lbc:LACBIDRAFT_301103"/>
<dbReference type="RefSeq" id="XP_001873385.1">
    <property type="nucleotide sequence ID" value="XM_001873350.1"/>
</dbReference>
<dbReference type="Proteomes" id="UP000001194">
    <property type="component" value="Unassembled WGS sequence"/>
</dbReference>
<evidence type="ECO:0000256" key="3">
    <source>
        <dbReference type="ARBA" id="ARBA00023155"/>
    </source>
</evidence>
<dbReference type="InParanoid" id="B0CRC1"/>
<dbReference type="SUPFAM" id="SSF46689">
    <property type="entry name" value="Homeodomain-like"/>
    <property type="match status" value="1"/>
</dbReference>
<feature type="domain" description="KN homeodomain" evidence="6">
    <location>
        <begin position="135"/>
        <end position="174"/>
    </location>
</feature>
<feature type="region of interest" description="Disordered" evidence="5">
    <location>
        <begin position="381"/>
        <end position="414"/>
    </location>
</feature>
<proteinExistence type="inferred from homology"/>
<keyword evidence="9" id="KW-1185">Reference proteome</keyword>
<feature type="region of interest" description="Disordered" evidence="5">
    <location>
        <begin position="259"/>
        <end position="292"/>
    </location>
</feature>
<feature type="compositionally biased region" description="Polar residues" evidence="5">
    <location>
        <begin position="400"/>
        <end position="410"/>
    </location>
</feature>
<keyword evidence="3 8" id="KW-0371">Homeobox</keyword>
<feature type="region of interest" description="Disordered" evidence="5">
    <location>
        <begin position="306"/>
        <end position="351"/>
    </location>
</feature>
<dbReference type="InterPro" id="IPR008422">
    <property type="entry name" value="KN_HD"/>
</dbReference>
<dbReference type="GeneID" id="6068788"/>
<reference evidence="8 9" key="1">
    <citation type="journal article" date="2008" name="Nature">
        <title>The genome of Laccaria bicolor provides insights into mycorrhizal symbiosis.</title>
        <authorList>
            <person name="Martin F."/>
            <person name="Aerts A."/>
            <person name="Ahren D."/>
            <person name="Brun A."/>
            <person name="Danchin E.G.J."/>
            <person name="Duchaussoy F."/>
            <person name="Gibon J."/>
            <person name="Kohler A."/>
            <person name="Lindquist E."/>
            <person name="Pereda V."/>
            <person name="Salamov A."/>
            <person name="Shapiro H.J."/>
            <person name="Wuyts J."/>
            <person name="Blaudez D."/>
            <person name="Buee M."/>
            <person name="Brokstein P."/>
            <person name="Canbaeck B."/>
            <person name="Cohen D."/>
            <person name="Courty P.E."/>
            <person name="Coutinho P.M."/>
            <person name="Delaruelle C."/>
            <person name="Detter J.C."/>
            <person name="Deveau A."/>
            <person name="DiFazio S."/>
            <person name="Duplessis S."/>
            <person name="Fraissinet-Tachet L."/>
            <person name="Lucic E."/>
            <person name="Frey-Klett P."/>
            <person name="Fourrey C."/>
            <person name="Feussner I."/>
            <person name="Gay G."/>
            <person name="Grimwood J."/>
            <person name="Hoegger P.J."/>
            <person name="Jain P."/>
            <person name="Kilaru S."/>
            <person name="Labbe J."/>
            <person name="Lin Y.C."/>
            <person name="Legue V."/>
            <person name="Le Tacon F."/>
            <person name="Marmeisse R."/>
            <person name="Melayah D."/>
            <person name="Montanini B."/>
            <person name="Muratet M."/>
            <person name="Nehls U."/>
            <person name="Niculita-Hirzel H."/>
            <person name="Oudot-Le Secq M.P."/>
            <person name="Peter M."/>
            <person name="Quesneville H."/>
            <person name="Rajashekar B."/>
            <person name="Reich M."/>
            <person name="Rouhier N."/>
            <person name="Schmutz J."/>
            <person name="Yin T."/>
            <person name="Chalot M."/>
            <person name="Henrissat B."/>
            <person name="Kuees U."/>
            <person name="Lucas S."/>
            <person name="Van de Peer Y."/>
            <person name="Podila G.K."/>
            <person name="Polle A."/>
            <person name="Pukkila P.J."/>
            <person name="Richardson P.M."/>
            <person name="Rouze P."/>
            <person name="Sanders I.R."/>
            <person name="Stajich J.E."/>
            <person name="Tunlid A."/>
            <person name="Tuskan G."/>
            <person name="Grigoriev I.V."/>
        </authorList>
    </citation>
    <scope>NUCLEOTIDE SEQUENCE [LARGE SCALE GENOMIC DNA]</scope>
    <source>
        <strain evidence="9">S238N-H82 / ATCC MYA-4686</strain>
    </source>
</reference>